<evidence type="ECO:0000313" key="2">
    <source>
        <dbReference type="Proteomes" id="UP000827872"/>
    </source>
</evidence>
<keyword evidence="2" id="KW-1185">Reference proteome</keyword>
<accession>A0ACB8ESG9</accession>
<dbReference type="Proteomes" id="UP000827872">
    <property type="component" value="Linkage Group LG07"/>
</dbReference>
<gene>
    <name evidence="1" type="ORF">K3G42_025599</name>
</gene>
<dbReference type="EMBL" id="CM037620">
    <property type="protein sequence ID" value="KAH7995453.1"/>
    <property type="molecule type" value="Genomic_DNA"/>
</dbReference>
<reference evidence="1" key="1">
    <citation type="submission" date="2021-08" db="EMBL/GenBank/DDBJ databases">
        <title>The first chromosome-level gecko genome reveals the dynamic sex chromosomes of Neotropical dwarf geckos (Sphaerodactylidae: Sphaerodactylus).</title>
        <authorList>
            <person name="Pinto B.J."/>
            <person name="Keating S.E."/>
            <person name="Gamble T."/>
        </authorList>
    </citation>
    <scope>NUCLEOTIDE SEQUENCE</scope>
    <source>
        <strain evidence="1">TG3544</strain>
    </source>
</reference>
<evidence type="ECO:0000313" key="1">
    <source>
        <dbReference type="EMBL" id="KAH7995453.1"/>
    </source>
</evidence>
<proteinExistence type="predicted"/>
<organism evidence="1 2">
    <name type="scientific">Sphaerodactylus townsendi</name>
    <dbReference type="NCBI Taxonomy" id="933632"/>
    <lineage>
        <taxon>Eukaryota</taxon>
        <taxon>Metazoa</taxon>
        <taxon>Chordata</taxon>
        <taxon>Craniata</taxon>
        <taxon>Vertebrata</taxon>
        <taxon>Euteleostomi</taxon>
        <taxon>Lepidosauria</taxon>
        <taxon>Squamata</taxon>
        <taxon>Bifurcata</taxon>
        <taxon>Gekkota</taxon>
        <taxon>Sphaerodactylidae</taxon>
        <taxon>Sphaerodactylus</taxon>
    </lineage>
</organism>
<name>A0ACB8ESG9_9SAUR</name>
<protein>
    <submittedName>
        <fullName evidence="1">Uncharacterized protein</fullName>
    </submittedName>
</protein>
<comment type="caution">
    <text evidence="1">The sequence shown here is derived from an EMBL/GenBank/DDBJ whole genome shotgun (WGS) entry which is preliminary data.</text>
</comment>
<sequence>MECVVHRNRGLEPHELVSFYLAISGFIYLLLIMINGLIIVVNLMDWSKGRSLMPNDEILSSLALFNLLFATLLILDYYLSLNWEEFYSTFYNVQRVMLTLDIITSCSSFWCTAWLSVFYCVKIVNFKQAFLLRLKLKFPGLVRWLLLGSTSVSLGAAVLLQWAITTAMHKKKATDLTNQTTSLPPTFNCTHNYGNIETIVILMSPHYRVLIVMLSCSIPLMVVVCSLVLVLYSLFRHTQKLGQNLPPSQLKAHVNAAKTVLSLLLCYVAQVISQTLARFEIYRNWYYEYFLCLTVQLATLLAQNTILSRSNPKLKQTAVWLLSCLPGRHRKENGRRPTELPEVQGEDQCKISVTVRPTSKKQPSI</sequence>